<dbReference type="AlphaFoldDB" id="A0A5D0MMK8"/>
<name>A0A5D0MMK8_9BACT</name>
<proteinExistence type="predicted"/>
<protein>
    <submittedName>
        <fullName evidence="1">Uncharacterized protein</fullName>
    </submittedName>
</protein>
<organism evidence="1 2">
    <name type="scientific">Candidatus Mcinerneyibacterium aminivorans</name>
    <dbReference type="NCBI Taxonomy" id="2703815"/>
    <lineage>
        <taxon>Bacteria</taxon>
        <taxon>Candidatus Macinerneyibacteriota</taxon>
        <taxon>Candidatus Mcinerneyibacteria</taxon>
        <taxon>Candidatus Mcinerneyibacteriales</taxon>
        <taxon>Candidatus Mcinerneyibacteriaceae</taxon>
        <taxon>Candidatus Mcinerneyibacterium</taxon>
    </lineage>
</organism>
<dbReference type="InterPro" id="IPR011250">
    <property type="entry name" value="OMP/PagP_B-barrel"/>
</dbReference>
<keyword evidence="2" id="KW-1185">Reference proteome</keyword>
<reference evidence="1" key="1">
    <citation type="submission" date="2019-08" db="EMBL/GenBank/DDBJ databases">
        <title>Genomic characterization of a novel candidate phylum (ARYD3) from a high temperature, high salinity tertiary oil reservoir in north central Oklahoma, USA.</title>
        <authorList>
            <person name="Youssef N.H."/>
            <person name="Yadav A."/>
            <person name="Elshahed M.S."/>
        </authorList>
    </citation>
    <scope>NUCLEOTIDE SEQUENCE [LARGE SCALE GENOMIC DNA]</scope>
    <source>
        <strain evidence="1">ARYD3</strain>
    </source>
</reference>
<comment type="caution">
    <text evidence="1">The sequence shown here is derived from an EMBL/GenBank/DDBJ whole genome shotgun (WGS) entry which is preliminary data.</text>
</comment>
<dbReference type="Proteomes" id="UP000324143">
    <property type="component" value="Unassembled WGS sequence"/>
</dbReference>
<evidence type="ECO:0000313" key="1">
    <source>
        <dbReference type="EMBL" id="TYB31819.1"/>
    </source>
</evidence>
<evidence type="ECO:0000313" key="2">
    <source>
        <dbReference type="Proteomes" id="UP000324143"/>
    </source>
</evidence>
<gene>
    <name evidence="1" type="ORF">FXF47_02185</name>
</gene>
<sequence>MKKYFLFLAIIIILFSSFSQQLQEYEKKSLFIFPVQYSSSIKSTVIPERRKNFIEEQMFKMFVKDFQRIDFYEVSTNNSLDLFLKDAEQFIRENAKEIAAKRLDKDDKFKEAIVTIDDLIDTLYNSYAAVPVFEKIEKTKNKKDEPNFNIYLRFEIYNIDSKKKISTIKANNKTSLIGNLMSGLGGLQAESSIMKDLSKDEKEEDKKFQSSITGLFELVRTDMKKLKAFQIQAVPTVITSNRFGFDLGSDNGVKIDHRYKSYIYKSDGSRDMTAFGKIREVKKDYSEAEILIGDIKEGDQIVEDPKLGANFRLHYGMTKIKYEHIIESEEVTVVDELVPTVGVALDYDLGPITKIPEFYLSAEGRFVAIKNKYTATVNTQEVTVKPDFTTFMGDIGFLKKIYMKRFSLNFGAGVGVFSVTANDYAINIFGSTVYDNVTIKGTGYGFSGKIGGEFLITPEFSIYGNILIDLYSNPVNWTVESASGTEISGFSSKVLDINSQGIGFNAGISFTF</sequence>
<dbReference type="EMBL" id="VSIX01000028">
    <property type="protein sequence ID" value="TYB31819.1"/>
    <property type="molecule type" value="Genomic_DNA"/>
</dbReference>
<dbReference type="SUPFAM" id="SSF56925">
    <property type="entry name" value="OMPA-like"/>
    <property type="match status" value="1"/>
</dbReference>
<accession>A0A5D0MMK8</accession>